<dbReference type="InterPro" id="IPR022367">
    <property type="entry name" value="2-oxoacid/accept_OxRdtase_asu"/>
</dbReference>
<dbReference type="GeneID" id="42802246"/>
<evidence type="ECO:0000256" key="3">
    <source>
        <dbReference type="ARBA" id="ARBA00012691"/>
    </source>
</evidence>
<evidence type="ECO:0000256" key="5">
    <source>
        <dbReference type="ARBA" id="ARBA00023317"/>
    </source>
</evidence>
<dbReference type="PANTHER" id="PTHR32154:SF16">
    <property type="entry name" value="PYRUVATE FLAVODOXIN_FERREDOXIN OXIDOREDUCTASE DOMAIN PROTEIN"/>
    <property type="match status" value="1"/>
</dbReference>
<keyword evidence="4 10" id="KW-0560">Oxidoreductase</keyword>
<dbReference type="EC" id="1.2.7.11" evidence="3"/>
<comment type="catalytic activity">
    <reaction evidence="6">
        <text>a 2-oxocarboxylate + 2 oxidized [2Fe-2S]-[ferredoxin] + CoA = an acyl-CoA + 2 reduced [2Fe-2S]-[ferredoxin] + CO2 + H(+)</text>
        <dbReference type="Rhea" id="RHEA:42316"/>
        <dbReference type="Rhea" id="RHEA-COMP:10000"/>
        <dbReference type="Rhea" id="RHEA-COMP:10001"/>
        <dbReference type="ChEBI" id="CHEBI:15378"/>
        <dbReference type="ChEBI" id="CHEBI:16526"/>
        <dbReference type="ChEBI" id="CHEBI:33737"/>
        <dbReference type="ChEBI" id="CHEBI:33738"/>
        <dbReference type="ChEBI" id="CHEBI:35179"/>
        <dbReference type="ChEBI" id="CHEBI:57287"/>
        <dbReference type="ChEBI" id="CHEBI:58342"/>
        <dbReference type="EC" id="1.2.7.11"/>
    </reaction>
</comment>
<evidence type="ECO:0000259" key="7">
    <source>
        <dbReference type="Pfam" id="PF01558"/>
    </source>
</evidence>
<dbReference type="Proteomes" id="UP000582213">
    <property type="component" value="Unassembled WGS sequence"/>
</dbReference>
<name>A0A7J9RXF5_SULOH</name>
<evidence type="ECO:0000256" key="1">
    <source>
        <dbReference type="ARBA" id="ARBA00003908"/>
    </source>
</evidence>
<dbReference type="AlphaFoldDB" id="A0A7J9RXF5"/>
<dbReference type="Gene3D" id="3.40.50.970">
    <property type="match status" value="1"/>
</dbReference>
<dbReference type="SUPFAM" id="SSF52518">
    <property type="entry name" value="Thiamin diphosphate-binding fold (THDP-binding)"/>
    <property type="match status" value="1"/>
</dbReference>
<feature type="domain" description="Pyruvate flavodoxin/ferredoxin oxidoreductase pyrimidine binding" evidence="8">
    <location>
        <begin position="242"/>
        <end position="487"/>
    </location>
</feature>
<dbReference type="GO" id="GO:0019164">
    <property type="term" value="F:pyruvate synthase activity"/>
    <property type="evidence" value="ECO:0007669"/>
    <property type="project" value="UniProtKB-ARBA"/>
</dbReference>
<comment type="subunit">
    <text evidence="2">Heterodimer composed of an alpha and a beta subunit.</text>
</comment>
<evidence type="ECO:0000256" key="6">
    <source>
        <dbReference type="ARBA" id="ARBA00048893"/>
    </source>
</evidence>
<evidence type="ECO:0000259" key="8">
    <source>
        <dbReference type="Pfam" id="PF01855"/>
    </source>
</evidence>
<evidence type="ECO:0000313" key="10">
    <source>
        <dbReference type="EMBL" id="MBB5254739.1"/>
    </source>
</evidence>
<gene>
    <name evidence="10" type="ORF">HNQ62_002513</name>
</gene>
<evidence type="ECO:0000256" key="2">
    <source>
        <dbReference type="ARBA" id="ARBA00011631"/>
    </source>
</evidence>
<reference evidence="10 11" key="1">
    <citation type="submission" date="2020-08" db="EMBL/GenBank/DDBJ databases">
        <title>Genomic Encyclopedia of Type Strains, Phase IV (KMG-IV): sequencing the most valuable type-strain genomes for metagenomic binning, comparative biology and taxonomic classification.</title>
        <authorList>
            <person name="Goeker M."/>
        </authorList>
    </citation>
    <scope>NUCLEOTIDE SEQUENCE [LARGE SCALE GENOMIC DNA]</scope>
    <source>
        <strain evidence="10 11">DSM 12421</strain>
    </source>
</reference>
<dbReference type="InterPro" id="IPR019752">
    <property type="entry name" value="Pyrv/ketoisovalerate_OxRed_cat"/>
</dbReference>
<proteinExistence type="predicted"/>
<organism evidence="10 11">
    <name type="scientific">Sulfurisphaera ohwakuensis</name>
    <dbReference type="NCBI Taxonomy" id="69656"/>
    <lineage>
        <taxon>Archaea</taxon>
        <taxon>Thermoproteota</taxon>
        <taxon>Thermoprotei</taxon>
        <taxon>Sulfolobales</taxon>
        <taxon>Sulfolobaceae</taxon>
        <taxon>Sulfurisphaera</taxon>
    </lineage>
</organism>
<dbReference type="Gene3D" id="3.40.50.920">
    <property type="match status" value="1"/>
</dbReference>
<dbReference type="InterPro" id="IPR002869">
    <property type="entry name" value="Pyrv_flavodox_OxRed_cen"/>
</dbReference>
<feature type="domain" description="Pyruvate/ketoisovalerate oxidoreductase catalytic" evidence="7">
    <location>
        <begin position="13"/>
        <end position="213"/>
    </location>
</feature>
<dbReference type="EMBL" id="JACHFY010000022">
    <property type="protein sequence ID" value="MBB5254739.1"/>
    <property type="molecule type" value="Genomic_DNA"/>
</dbReference>
<dbReference type="InterPro" id="IPR029061">
    <property type="entry name" value="THDP-binding"/>
</dbReference>
<dbReference type="Pfam" id="PF17147">
    <property type="entry name" value="PFOR_II"/>
    <property type="match status" value="1"/>
</dbReference>
<dbReference type="SUPFAM" id="SSF53323">
    <property type="entry name" value="Pyruvate-ferredoxin oxidoreductase, PFOR, domain III"/>
    <property type="match status" value="1"/>
</dbReference>
<dbReference type="Pfam" id="PF01558">
    <property type="entry name" value="POR"/>
    <property type="match status" value="1"/>
</dbReference>
<dbReference type="InterPro" id="IPR002880">
    <property type="entry name" value="Pyrv_Fd/Flavodoxin_OxRdtase_N"/>
</dbReference>
<comment type="caution">
    <text evidence="10">The sequence shown here is derived from an EMBL/GenBank/DDBJ whole genome shotgun (WGS) entry which is preliminary data.</text>
</comment>
<dbReference type="Pfam" id="PF01855">
    <property type="entry name" value="POR_N"/>
    <property type="match status" value="1"/>
</dbReference>
<dbReference type="FunFam" id="3.40.50.970:FF:000022">
    <property type="entry name" value="2-oxoglutarate ferredoxin oxidoreductase alpha subunit"/>
    <property type="match status" value="1"/>
</dbReference>
<evidence type="ECO:0000256" key="4">
    <source>
        <dbReference type="ARBA" id="ARBA00023002"/>
    </source>
</evidence>
<dbReference type="RefSeq" id="WP_231113632.1">
    <property type="nucleotide sequence ID" value="NZ_CP045484.1"/>
</dbReference>
<feature type="domain" description="Pyruvate:ferredoxin oxidoreductase core" evidence="9">
    <location>
        <begin position="513"/>
        <end position="607"/>
    </location>
</feature>
<dbReference type="GO" id="GO:0047553">
    <property type="term" value="F:2-oxoglutarate synthase activity"/>
    <property type="evidence" value="ECO:0007669"/>
    <property type="project" value="UniProtKB-ARBA"/>
</dbReference>
<dbReference type="NCBIfam" id="NF041170">
    <property type="entry name" value="Oxoac_fdxalpha_Archa"/>
    <property type="match status" value="1"/>
</dbReference>
<comment type="function">
    <text evidence="1">Catalyzes the coenzyme A-dependent oxidative decarboxylation of different 2-oxoacids such as 2-oxoglutarate, pyruvate and 2-oxobutyrate to form their CoA derivatives.</text>
</comment>
<dbReference type="InterPro" id="IPR033412">
    <property type="entry name" value="PFOR_II"/>
</dbReference>
<protein>
    <recommendedName>
        <fullName evidence="3">2-oxoacid oxidoreductase (ferredoxin)</fullName>
        <ecNumber evidence="3">1.2.7.11</ecNumber>
    </recommendedName>
</protein>
<dbReference type="InterPro" id="IPR050722">
    <property type="entry name" value="Pyruvate:ferred/Flavod_OxRd"/>
</dbReference>
<evidence type="ECO:0000313" key="11">
    <source>
        <dbReference type="Proteomes" id="UP000582213"/>
    </source>
</evidence>
<dbReference type="FunFam" id="3.40.50.920:FF:000009">
    <property type="entry name" value="2-oxoglutarate ferredoxin oxidoreductase subunit alpha"/>
    <property type="match status" value="1"/>
</dbReference>
<dbReference type="GO" id="GO:0018491">
    <property type="term" value="F:2-oxobutyrate synthase activity"/>
    <property type="evidence" value="ECO:0007669"/>
    <property type="project" value="UniProtKB-ARBA"/>
</dbReference>
<keyword evidence="5" id="KW-0670">Pyruvate</keyword>
<dbReference type="SUPFAM" id="SSF52922">
    <property type="entry name" value="TK C-terminal domain-like"/>
    <property type="match status" value="1"/>
</dbReference>
<dbReference type="NCBIfam" id="TIGR03710">
    <property type="entry name" value="OAFO_sf"/>
    <property type="match status" value="1"/>
</dbReference>
<dbReference type="InterPro" id="IPR009014">
    <property type="entry name" value="Transketo_C/PFOR_II"/>
</dbReference>
<dbReference type="InterPro" id="IPR053400">
    <property type="entry name" value="2-oxoacid_Fdx_oxidoreductase"/>
</dbReference>
<accession>A0A7J9RXF5</accession>
<dbReference type="GO" id="GO:0006979">
    <property type="term" value="P:response to oxidative stress"/>
    <property type="evidence" value="ECO:0007669"/>
    <property type="project" value="TreeGrafter"/>
</dbReference>
<evidence type="ECO:0000259" key="9">
    <source>
        <dbReference type="Pfam" id="PF17147"/>
    </source>
</evidence>
<dbReference type="CDD" id="cd07034">
    <property type="entry name" value="TPP_PYR_PFOR_IOR-alpha_like"/>
    <property type="match status" value="1"/>
</dbReference>
<dbReference type="PANTHER" id="PTHR32154">
    <property type="entry name" value="PYRUVATE-FLAVODOXIN OXIDOREDUCTASE-RELATED"/>
    <property type="match status" value="1"/>
</dbReference>
<sequence>MTRIVWMIGGAQGLGVDTSANIFGNAVAKAGYYLFGNREYYSNIKGRHSYFEVVISEKPIRSLSSYVNILASFDAETVFQHFTEIKEYLIYNVEYENTTVDLVKSMEPEMAEQVKEALSKERLGFTIKDILEYLKRRGVKVIGFNYTELIKKIADAFKVPMSVVERAKNMIAVGASYGLLGLKFDYLKDAISSTFKNELFIKFNTMAAELGYNSVPNVYKLQEYKIEKPRIQVDGNTISAMGKLAGGLRFQSYYPITPASDESVYIEANQNLDMIVEGNELRKGGVVVVQAEDELAAINMAVGAALTGVRSATATSGPGFSLMSEGISWAGMNEVPVVITYYMRGAPATGLPTRSGQADLKFALNVGHGEFPRIVIASGDHVEIFWDAIWALNLAEKYQTPVIHIIEKTLANAYSVFEEELISNKPYVIERGKIVKPTSDYFNRFEVTEDGISPRVFLGQASIFYTGDEHNEEGHITENSINRMKMYEKRNKKLETADKEIPEEQRVNIVGDADIVLLTWGSPKGAILDAMEELSKDGIKTMMVQVKMFNPYPKNLMKKILSGKSKIIAVENNYNAQGAEVLAEKTGIFATNYILKWTGRPITREEVIEGIKKILERDEKRVVLYGGA</sequence>
<dbReference type="Gene3D" id="3.40.920.10">
    <property type="entry name" value="Pyruvate-ferredoxin oxidoreductase, PFOR, domain III"/>
    <property type="match status" value="1"/>
</dbReference>